<evidence type="ECO:0000256" key="4">
    <source>
        <dbReference type="ARBA" id="ARBA00022475"/>
    </source>
</evidence>
<evidence type="ECO:0000259" key="12">
    <source>
        <dbReference type="PROSITE" id="PS52015"/>
    </source>
</evidence>
<evidence type="ECO:0000256" key="8">
    <source>
        <dbReference type="ARBA" id="ARBA00022989"/>
    </source>
</evidence>
<accession>A0ABT3YM22</accession>
<dbReference type="PROSITE" id="PS52015">
    <property type="entry name" value="TONB_CTD"/>
    <property type="match status" value="1"/>
</dbReference>
<evidence type="ECO:0000256" key="3">
    <source>
        <dbReference type="ARBA" id="ARBA00022448"/>
    </source>
</evidence>
<reference evidence="13" key="1">
    <citation type="submission" date="2022-10" db="EMBL/GenBank/DDBJ databases">
        <title>Hoeflea sp. J2-29, isolated from marine algae.</title>
        <authorList>
            <person name="Kristyanto S."/>
            <person name="Kim J.M."/>
            <person name="Jeon C.O."/>
        </authorList>
    </citation>
    <scope>NUCLEOTIDE SEQUENCE</scope>
    <source>
        <strain evidence="13">J2-29</strain>
    </source>
</reference>
<keyword evidence="5" id="KW-0997">Cell inner membrane</keyword>
<evidence type="ECO:0000256" key="10">
    <source>
        <dbReference type="SAM" id="MobiDB-lite"/>
    </source>
</evidence>
<keyword evidence="14" id="KW-1185">Reference proteome</keyword>
<feature type="region of interest" description="Disordered" evidence="10">
    <location>
        <begin position="68"/>
        <end position="90"/>
    </location>
</feature>
<comment type="similarity">
    <text evidence="2">Belongs to the TonB family.</text>
</comment>
<evidence type="ECO:0000256" key="7">
    <source>
        <dbReference type="ARBA" id="ARBA00022927"/>
    </source>
</evidence>
<keyword evidence="7" id="KW-0653">Protein transport</keyword>
<dbReference type="NCBIfam" id="TIGR01352">
    <property type="entry name" value="tonB_Cterm"/>
    <property type="match status" value="1"/>
</dbReference>
<protein>
    <submittedName>
        <fullName evidence="13">TonB family protein</fullName>
    </submittedName>
</protein>
<evidence type="ECO:0000256" key="9">
    <source>
        <dbReference type="ARBA" id="ARBA00023136"/>
    </source>
</evidence>
<dbReference type="Proteomes" id="UP001081283">
    <property type="component" value="Unassembled WGS sequence"/>
</dbReference>
<name>A0ABT3YM22_9HYPH</name>
<keyword evidence="4" id="KW-1003">Cell membrane</keyword>
<feature type="domain" description="TonB C-terminal" evidence="12">
    <location>
        <begin position="190"/>
        <end position="281"/>
    </location>
</feature>
<keyword evidence="6 11" id="KW-0812">Transmembrane</keyword>
<dbReference type="PANTHER" id="PTHR33446">
    <property type="entry name" value="PROTEIN TONB-RELATED"/>
    <property type="match status" value="1"/>
</dbReference>
<dbReference type="EMBL" id="JAOVZQ010000001">
    <property type="protein sequence ID" value="MCY0096888.1"/>
    <property type="molecule type" value="Genomic_DNA"/>
</dbReference>
<proteinExistence type="inferred from homology"/>
<dbReference type="InterPro" id="IPR037682">
    <property type="entry name" value="TonB_C"/>
</dbReference>
<feature type="transmembrane region" description="Helical" evidence="11">
    <location>
        <begin position="12"/>
        <end position="34"/>
    </location>
</feature>
<dbReference type="Pfam" id="PF03544">
    <property type="entry name" value="TonB_C"/>
    <property type="match status" value="1"/>
</dbReference>
<feature type="region of interest" description="Disordered" evidence="10">
    <location>
        <begin position="141"/>
        <end position="181"/>
    </location>
</feature>
<keyword evidence="8 11" id="KW-1133">Transmembrane helix</keyword>
<organism evidence="13 14">
    <name type="scientific">Hoeflea ulvae</name>
    <dbReference type="NCBI Taxonomy" id="2983764"/>
    <lineage>
        <taxon>Bacteria</taxon>
        <taxon>Pseudomonadati</taxon>
        <taxon>Pseudomonadota</taxon>
        <taxon>Alphaproteobacteria</taxon>
        <taxon>Hyphomicrobiales</taxon>
        <taxon>Rhizobiaceae</taxon>
        <taxon>Hoeflea</taxon>
    </lineage>
</organism>
<dbReference type="SUPFAM" id="SSF74653">
    <property type="entry name" value="TolA/TonB C-terminal domain"/>
    <property type="match status" value="1"/>
</dbReference>
<evidence type="ECO:0000256" key="11">
    <source>
        <dbReference type="SAM" id="Phobius"/>
    </source>
</evidence>
<evidence type="ECO:0000256" key="2">
    <source>
        <dbReference type="ARBA" id="ARBA00006555"/>
    </source>
</evidence>
<evidence type="ECO:0000256" key="1">
    <source>
        <dbReference type="ARBA" id="ARBA00004383"/>
    </source>
</evidence>
<keyword evidence="9 11" id="KW-0472">Membrane</keyword>
<dbReference type="PANTHER" id="PTHR33446:SF2">
    <property type="entry name" value="PROTEIN TONB"/>
    <property type="match status" value="1"/>
</dbReference>
<dbReference type="Gene3D" id="3.30.1150.10">
    <property type="match status" value="1"/>
</dbReference>
<keyword evidence="3" id="KW-0813">Transport</keyword>
<evidence type="ECO:0000256" key="5">
    <source>
        <dbReference type="ARBA" id="ARBA00022519"/>
    </source>
</evidence>
<evidence type="ECO:0000256" key="6">
    <source>
        <dbReference type="ARBA" id="ARBA00022692"/>
    </source>
</evidence>
<evidence type="ECO:0000313" key="14">
    <source>
        <dbReference type="Proteomes" id="UP001081283"/>
    </source>
</evidence>
<comment type="caution">
    <text evidence="13">The sequence shown here is derived from an EMBL/GenBank/DDBJ whole genome shotgun (WGS) entry which is preliminary data.</text>
</comment>
<dbReference type="InterPro" id="IPR006260">
    <property type="entry name" value="TonB/TolA_C"/>
</dbReference>
<dbReference type="RefSeq" id="WP_267614717.1">
    <property type="nucleotide sequence ID" value="NZ_JAOVZQ010000001.1"/>
</dbReference>
<dbReference type="InterPro" id="IPR051045">
    <property type="entry name" value="TonB-dependent_transducer"/>
</dbReference>
<evidence type="ECO:0000313" key="13">
    <source>
        <dbReference type="EMBL" id="MCY0096888.1"/>
    </source>
</evidence>
<comment type="subcellular location">
    <subcellularLocation>
        <location evidence="1">Cell inner membrane</location>
        <topology evidence="1">Single-pass membrane protein</topology>
        <orientation evidence="1">Periplasmic side</orientation>
    </subcellularLocation>
</comment>
<gene>
    <name evidence="13" type="ORF">OEG82_23180</name>
</gene>
<feature type="compositionally biased region" description="Low complexity" evidence="10">
    <location>
        <begin position="151"/>
        <end position="181"/>
    </location>
</feature>
<sequence>MSLIYQRSASGIWFWACAAVVSVGLHGGLSYLALRDEPVAAVEQPVDAGITGAIMFDLSDLIAAPADMAEDSAEATESAEAPTITESPEVVDPAKAAEEPMLSQIPYDVEDESLKFGVASPEPVEDTEELAHEIATEYKPEDVEQASTTGAQESDAADASVAAVAAEETAETTQATGEGLTAEQKAEVREWQRDIVLRISKVRKYPSLARQKRIEGEVRVRFTLDQYGSILSSQIETSSGWPVLDEAALAVFTEIGKLPTPPSYLEGDSFTLLAPIRYSFR</sequence>
<feature type="compositionally biased region" description="Low complexity" evidence="10">
    <location>
        <begin position="75"/>
        <end position="87"/>
    </location>
</feature>